<name>A0ABD5NN25_9EURY</name>
<reference evidence="3 4" key="1">
    <citation type="journal article" date="2019" name="Int. J. Syst. Evol. Microbiol.">
        <title>The Global Catalogue of Microorganisms (GCM) 10K type strain sequencing project: providing services to taxonomists for standard genome sequencing and annotation.</title>
        <authorList>
            <consortium name="The Broad Institute Genomics Platform"/>
            <consortium name="The Broad Institute Genome Sequencing Center for Infectious Disease"/>
            <person name="Wu L."/>
            <person name="Ma J."/>
        </authorList>
    </citation>
    <scope>NUCLEOTIDE SEQUENCE [LARGE SCALE GENOMIC DNA]</scope>
    <source>
        <strain evidence="3 4">IBRC-M 10256</strain>
    </source>
</reference>
<evidence type="ECO:0000313" key="4">
    <source>
        <dbReference type="Proteomes" id="UP001595846"/>
    </source>
</evidence>
<dbReference type="SUPFAM" id="SSF56300">
    <property type="entry name" value="Metallo-dependent phosphatases"/>
    <property type="match status" value="1"/>
</dbReference>
<dbReference type="CDD" id="cd07391">
    <property type="entry name" value="MPP_PF1019"/>
    <property type="match status" value="1"/>
</dbReference>
<proteinExistence type="predicted"/>
<accession>A0ABD5NN25</accession>
<feature type="compositionally biased region" description="Low complexity" evidence="1">
    <location>
        <begin position="227"/>
        <end position="239"/>
    </location>
</feature>
<dbReference type="RefSeq" id="WP_256531375.1">
    <property type="nucleotide sequence ID" value="NZ_CP101824.1"/>
</dbReference>
<comment type="caution">
    <text evidence="3">The sequence shown here is derived from an EMBL/GenBank/DDBJ whole genome shotgun (WGS) entry which is preliminary data.</text>
</comment>
<dbReference type="PANTHER" id="PTHR39323">
    <property type="entry name" value="BLR1149 PROTEIN"/>
    <property type="match status" value="1"/>
</dbReference>
<dbReference type="GeneID" id="73904109"/>
<sequence>MHAIEPVPDEPAAIGTVDDERALFVADYHAGVEAALRYERGVQVPSRADERRERLCRLVDETGVDRLVVLGDLMHSIGDPGGAERGELEVLFESLPPIPVTLVKGNHDGAIETWLGETIAESSRGPPAAASTGVIELDVLDGEGGRLGDIGVCHGHSWPAAPALEADVLCLGHEHPCVRLEDEVGGSRVEPVWFRGTLDRRWAARRSPHVDAGTDAPSDTGRSTDDGVSPNASSSDSSGGVVGREPDPIPFVAFPAFNDLVGGTWINVEGQSFLSPVLPGGLETGEAYLLDGTRLGPYHSI</sequence>
<dbReference type="InterPro" id="IPR004843">
    <property type="entry name" value="Calcineurin-like_PHP"/>
</dbReference>
<feature type="region of interest" description="Disordered" evidence="1">
    <location>
        <begin position="206"/>
        <end position="244"/>
    </location>
</feature>
<dbReference type="PANTHER" id="PTHR39323:SF1">
    <property type="entry name" value="BLR1149 PROTEIN"/>
    <property type="match status" value="1"/>
</dbReference>
<gene>
    <name evidence="3" type="ORF">ACFOUR_07825</name>
</gene>
<dbReference type="Pfam" id="PF00149">
    <property type="entry name" value="Metallophos"/>
    <property type="match status" value="1"/>
</dbReference>
<dbReference type="AlphaFoldDB" id="A0ABD5NN25"/>
<keyword evidence="4" id="KW-1185">Reference proteome</keyword>
<evidence type="ECO:0000313" key="3">
    <source>
        <dbReference type="EMBL" id="MFC3958275.1"/>
    </source>
</evidence>
<dbReference type="Proteomes" id="UP001595846">
    <property type="component" value="Unassembled WGS sequence"/>
</dbReference>
<dbReference type="Gene3D" id="3.60.21.10">
    <property type="match status" value="1"/>
</dbReference>
<organism evidence="3 4">
    <name type="scientific">Halovivax cerinus</name>
    <dbReference type="NCBI Taxonomy" id="1487865"/>
    <lineage>
        <taxon>Archaea</taxon>
        <taxon>Methanobacteriati</taxon>
        <taxon>Methanobacteriota</taxon>
        <taxon>Stenosarchaea group</taxon>
        <taxon>Halobacteria</taxon>
        <taxon>Halobacteriales</taxon>
        <taxon>Natrialbaceae</taxon>
        <taxon>Halovivax</taxon>
    </lineage>
</organism>
<evidence type="ECO:0000259" key="2">
    <source>
        <dbReference type="Pfam" id="PF00149"/>
    </source>
</evidence>
<dbReference type="InterPro" id="IPR029052">
    <property type="entry name" value="Metallo-depent_PP-like"/>
</dbReference>
<protein>
    <submittedName>
        <fullName evidence="3">Metallophosphoesterase</fullName>
    </submittedName>
</protein>
<feature type="domain" description="Calcineurin-like phosphoesterase" evidence="2">
    <location>
        <begin position="22"/>
        <end position="156"/>
    </location>
</feature>
<evidence type="ECO:0000256" key="1">
    <source>
        <dbReference type="SAM" id="MobiDB-lite"/>
    </source>
</evidence>
<dbReference type="EMBL" id="JBHSAQ010000003">
    <property type="protein sequence ID" value="MFC3958275.1"/>
    <property type="molecule type" value="Genomic_DNA"/>
</dbReference>